<dbReference type="CDD" id="cd12148">
    <property type="entry name" value="fungal_TF_MHR"/>
    <property type="match status" value="1"/>
</dbReference>
<evidence type="ECO:0000313" key="7">
    <source>
        <dbReference type="EMBL" id="QKX59065.1"/>
    </source>
</evidence>
<keyword evidence="3" id="KW-0539">Nucleus</keyword>
<dbReference type="PANTHER" id="PTHR31668:SF30">
    <property type="entry name" value="ZN(II)2CYS6 TRANSCRIPTION FACTOR (EUROFUNG)"/>
    <property type="match status" value="1"/>
</dbReference>
<dbReference type="InterPro" id="IPR050797">
    <property type="entry name" value="Carb_Metab_Trans_Reg"/>
</dbReference>
<dbReference type="Pfam" id="PF04082">
    <property type="entry name" value="Fungal_trans"/>
    <property type="match status" value="1"/>
</dbReference>
<dbReference type="GO" id="GO:0003677">
    <property type="term" value="F:DNA binding"/>
    <property type="evidence" value="ECO:0007669"/>
    <property type="project" value="InterPro"/>
</dbReference>
<dbReference type="CDD" id="cd00067">
    <property type="entry name" value="GAL4"/>
    <property type="match status" value="1"/>
</dbReference>
<dbReference type="AlphaFoldDB" id="A0A7H8R034"/>
<sequence length="980" mass="108793">MAEVVSGLLVNQRFDSLEDFKSAIRNISVRQHWDLRVVRSNKKSVVLGCRSSPNCYFRVVCRANKNATHITSLQDRHNCRRNLGTAGSTPARSEASHVRFLLNEIPKLFDMKSKIKGQDVVDAVKRYHGYDISMRQAQRALTKLQPRQSRGHVQNINRDGSPSQLHSTSAGQPGNEASFDPLAEDRGWGENGLSSTLMDDDSMDQDDDSPTGSPSAGIHVHTQQHSSPLVGHVQPGPSEPSPLPTIQHHPSQISSLPPPPPPPQTYPQPPQQIQLPPPPLQANPKPPNQPQPQPQSQQQNPPPPQPQPQQQQHQQPTPTGHPAAAQLVLTNFKIEFTCTSCGALNQSFFPNQGNITNNAYLPQHGIHPAATNTRPQMEGVPNDTNANTATAAAGFGGPEYESNGHPHARNISPWVGGLDCDLTDSICSRCKAAGLKCTFDLPVQRRGPKTRYPARNATAADAAIPVSAGATSTFAIQKPPTSNSTVSLPETAWEIGILSPKAVDLQNSLLDEALAQSSPAIQRWSDLETQIRASVPDITLEGIIIRCFDLYFEYLFPLIPLIHESGLREILNSFLTGTIPLLRHDGENTTAGSSMATDSIYEDLGLWPEPAFALITALCAETAFLLPTEVFAEGCLVSDAFLKASRSCLDSYMEADFENPNAVSVIIRYYHYNCFHEAGRSNYARRIFGEATCLVQAMQMNDESSYQTLHPLEVELRRRVFWMIFIEDQSNTILRKHPVTIHILSFETGITTLYPIGEINDLALSISSVINSTQSAFVTGFNASVKVWQAASDILLEIRMLQEHWRITQSTYSPLPSEASNTLDMLYVRFITCLDNLPRYLQIDEIDEHEVDYQQPNKIATIQRVNIHVTLQFLRMVLLQRISALGIEHQSKSNSRMLTLRTTEVAREMLRVLRSVPFWALQINRLFSIEKIHFVGASLLAILREDGNGTLQSLDQARSDFSMLLDILTRLDFRTSETLQ</sequence>
<accession>A0A7H8R034</accession>
<evidence type="ECO:0000313" key="8">
    <source>
        <dbReference type="Proteomes" id="UP000509510"/>
    </source>
</evidence>
<dbReference type="GO" id="GO:0006351">
    <property type="term" value="P:DNA-templated transcription"/>
    <property type="evidence" value="ECO:0007669"/>
    <property type="project" value="InterPro"/>
</dbReference>
<keyword evidence="8" id="KW-1185">Reference proteome</keyword>
<dbReference type="GO" id="GO:0008270">
    <property type="term" value="F:zinc ion binding"/>
    <property type="evidence" value="ECO:0007669"/>
    <property type="project" value="InterPro"/>
</dbReference>
<dbReference type="GeneID" id="55993690"/>
<feature type="region of interest" description="Disordered" evidence="4">
    <location>
        <begin position="142"/>
        <end position="321"/>
    </location>
</feature>
<evidence type="ECO:0000259" key="5">
    <source>
        <dbReference type="Pfam" id="PF03108"/>
    </source>
</evidence>
<proteinExistence type="predicted"/>
<feature type="compositionally biased region" description="Polar residues" evidence="4">
    <location>
        <begin position="145"/>
        <end position="172"/>
    </location>
</feature>
<dbReference type="InterPro" id="IPR004332">
    <property type="entry name" value="Transposase_MuDR"/>
</dbReference>
<feature type="domain" description="Transposase MuDR plant" evidence="5">
    <location>
        <begin position="10"/>
        <end position="61"/>
    </location>
</feature>
<protein>
    <recommendedName>
        <fullName evidence="9">Transcription factor domain-containing protein</fullName>
    </recommendedName>
</protein>
<keyword evidence="2" id="KW-0804">Transcription</keyword>
<evidence type="ECO:0000256" key="3">
    <source>
        <dbReference type="ARBA" id="ARBA00023242"/>
    </source>
</evidence>
<organism evidence="7 8">
    <name type="scientific">Talaromyces rugulosus</name>
    <name type="common">Penicillium rugulosum</name>
    <dbReference type="NCBI Taxonomy" id="121627"/>
    <lineage>
        <taxon>Eukaryota</taxon>
        <taxon>Fungi</taxon>
        <taxon>Dikarya</taxon>
        <taxon>Ascomycota</taxon>
        <taxon>Pezizomycotina</taxon>
        <taxon>Eurotiomycetes</taxon>
        <taxon>Eurotiomycetidae</taxon>
        <taxon>Eurotiales</taxon>
        <taxon>Trichocomaceae</taxon>
        <taxon>Talaromyces</taxon>
        <taxon>Talaromyces sect. Islandici</taxon>
    </lineage>
</organism>
<dbReference type="RefSeq" id="XP_035345243.1">
    <property type="nucleotide sequence ID" value="XM_035489350.1"/>
</dbReference>
<feature type="domain" description="Xylanolytic transcriptional activator regulatory" evidence="6">
    <location>
        <begin position="549"/>
        <end position="742"/>
    </location>
</feature>
<evidence type="ECO:0000256" key="4">
    <source>
        <dbReference type="SAM" id="MobiDB-lite"/>
    </source>
</evidence>
<gene>
    <name evidence="7" type="ORF">TRUGW13939_06195</name>
</gene>
<keyword evidence="1" id="KW-0805">Transcription regulation</keyword>
<feature type="compositionally biased region" description="Low complexity" evidence="4">
    <location>
        <begin position="308"/>
        <end position="318"/>
    </location>
</feature>
<dbReference type="GO" id="GO:0000981">
    <property type="term" value="F:DNA-binding transcription factor activity, RNA polymerase II-specific"/>
    <property type="evidence" value="ECO:0007669"/>
    <property type="project" value="InterPro"/>
</dbReference>
<dbReference type="KEGG" id="trg:TRUGW13939_06195"/>
<dbReference type="InterPro" id="IPR007219">
    <property type="entry name" value="XnlR_reg_dom"/>
</dbReference>
<name>A0A7H8R034_TALRU</name>
<evidence type="ECO:0000259" key="6">
    <source>
        <dbReference type="Pfam" id="PF04082"/>
    </source>
</evidence>
<dbReference type="InterPro" id="IPR001138">
    <property type="entry name" value="Zn2Cys6_DnaBD"/>
</dbReference>
<dbReference type="PANTHER" id="PTHR31668">
    <property type="entry name" value="GLUCOSE TRANSPORT TRANSCRIPTION REGULATOR RGT1-RELATED-RELATED"/>
    <property type="match status" value="1"/>
</dbReference>
<feature type="compositionally biased region" description="Acidic residues" evidence="4">
    <location>
        <begin position="198"/>
        <end position="209"/>
    </location>
</feature>
<evidence type="ECO:0000256" key="1">
    <source>
        <dbReference type="ARBA" id="ARBA00023015"/>
    </source>
</evidence>
<dbReference type="Proteomes" id="UP000509510">
    <property type="component" value="Chromosome III"/>
</dbReference>
<dbReference type="EMBL" id="CP055900">
    <property type="protein sequence ID" value="QKX59065.1"/>
    <property type="molecule type" value="Genomic_DNA"/>
</dbReference>
<evidence type="ECO:0000256" key="2">
    <source>
        <dbReference type="ARBA" id="ARBA00023163"/>
    </source>
</evidence>
<dbReference type="OrthoDB" id="125347at2759"/>
<evidence type="ECO:0008006" key="9">
    <source>
        <dbReference type="Google" id="ProtNLM"/>
    </source>
</evidence>
<reference evidence="8" key="1">
    <citation type="submission" date="2020-06" db="EMBL/GenBank/DDBJ databases">
        <title>A chromosome-scale genome assembly of Talaromyces rugulosus W13939.</title>
        <authorList>
            <person name="Wang B."/>
            <person name="Guo L."/>
            <person name="Ye K."/>
            <person name="Wang L."/>
        </authorList>
    </citation>
    <scope>NUCLEOTIDE SEQUENCE [LARGE SCALE GENOMIC DNA]</scope>
    <source>
        <strain evidence="8">W13939</strain>
    </source>
</reference>
<feature type="compositionally biased region" description="Pro residues" evidence="4">
    <location>
        <begin position="256"/>
        <end position="293"/>
    </location>
</feature>
<dbReference type="Pfam" id="PF03108">
    <property type="entry name" value="DBD_Tnp_Mut"/>
    <property type="match status" value="1"/>
</dbReference>